<proteinExistence type="predicted"/>
<dbReference type="EMBL" id="JADGMS010000007">
    <property type="protein sequence ID" value="KAF9678807.1"/>
    <property type="molecule type" value="Genomic_DNA"/>
</dbReference>
<gene>
    <name evidence="6" type="ORF">SADUNF_Sadunf07G0074500</name>
</gene>
<dbReference type="PANTHER" id="PTHR36766:SF47">
    <property type="entry name" value="NB-ARC DOMAIN-CONTAINING PROTEIN"/>
    <property type="match status" value="1"/>
</dbReference>
<dbReference type="GO" id="GO:0006952">
    <property type="term" value="P:defense response"/>
    <property type="evidence" value="ECO:0007669"/>
    <property type="project" value="UniProtKB-KW"/>
</dbReference>
<dbReference type="InterPro" id="IPR041118">
    <property type="entry name" value="Rx_N"/>
</dbReference>
<dbReference type="GO" id="GO:0005524">
    <property type="term" value="F:ATP binding"/>
    <property type="evidence" value="ECO:0007669"/>
    <property type="project" value="UniProtKB-KW"/>
</dbReference>
<sequence>MADAIVSALASTIVGNLNSSILQEHGLAGSLETDLEHLGRTLTTIQAVLQDAEEKQWKDEAIKVWLGHLKDAAYDVDALLDEFATEAQWQQQRRGLKNRLRSFFSISHNPLVFRSRMAHKLKNMREQLNAIANERHKVNLPPSVGDIAADHTRGAFFPPVL</sequence>
<evidence type="ECO:0000313" key="6">
    <source>
        <dbReference type="EMBL" id="KAF9678807.1"/>
    </source>
</evidence>
<protein>
    <recommendedName>
        <fullName evidence="5">Disease resistance N-terminal domain-containing protein</fullName>
    </recommendedName>
</protein>
<name>A0A835K0V0_9ROSI</name>
<evidence type="ECO:0000259" key="5">
    <source>
        <dbReference type="Pfam" id="PF18052"/>
    </source>
</evidence>
<evidence type="ECO:0000256" key="3">
    <source>
        <dbReference type="ARBA" id="ARBA00022821"/>
    </source>
</evidence>
<comment type="caution">
    <text evidence="6">The sequence shown here is derived from an EMBL/GenBank/DDBJ whole genome shotgun (WGS) entry which is preliminary data.</text>
</comment>
<evidence type="ECO:0000256" key="4">
    <source>
        <dbReference type="ARBA" id="ARBA00022840"/>
    </source>
</evidence>
<dbReference type="CDD" id="cd14798">
    <property type="entry name" value="RX-CC_like"/>
    <property type="match status" value="1"/>
</dbReference>
<keyword evidence="1" id="KW-0677">Repeat</keyword>
<keyword evidence="3" id="KW-0611">Plant defense</keyword>
<keyword evidence="4" id="KW-0067">ATP-binding</keyword>
<evidence type="ECO:0000256" key="2">
    <source>
        <dbReference type="ARBA" id="ARBA00022741"/>
    </source>
</evidence>
<dbReference type="PANTHER" id="PTHR36766">
    <property type="entry name" value="PLANT BROAD-SPECTRUM MILDEW RESISTANCE PROTEIN RPW8"/>
    <property type="match status" value="1"/>
</dbReference>
<evidence type="ECO:0000313" key="7">
    <source>
        <dbReference type="Proteomes" id="UP000657918"/>
    </source>
</evidence>
<dbReference type="OrthoDB" id="1933539at2759"/>
<keyword evidence="2" id="KW-0547">Nucleotide-binding</keyword>
<dbReference type="Gene3D" id="1.20.5.4130">
    <property type="match status" value="1"/>
</dbReference>
<organism evidence="6 7">
    <name type="scientific">Salix dunnii</name>
    <dbReference type="NCBI Taxonomy" id="1413687"/>
    <lineage>
        <taxon>Eukaryota</taxon>
        <taxon>Viridiplantae</taxon>
        <taxon>Streptophyta</taxon>
        <taxon>Embryophyta</taxon>
        <taxon>Tracheophyta</taxon>
        <taxon>Spermatophyta</taxon>
        <taxon>Magnoliopsida</taxon>
        <taxon>eudicotyledons</taxon>
        <taxon>Gunneridae</taxon>
        <taxon>Pentapetalae</taxon>
        <taxon>rosids</taxon>
        <taxon>fabids</taxon>
        <taxon>Malpighiales</taxon>
        <taxon>Salicaceae</taxon>
        <taxon>Saliceae</taxon>
        <taxon>Salix</taxon>
    </lineage>
</organism>
<reference evidence="6 7" key="1">
    <citation type="submission" date="2020-10" db="EMBL/GenBank/DDBJ databases">
        <title>Plant Genome Project.</title>
        <authorList>
            <person name="Zhang R.-G."/>
        </authorList>
    </citation>
    <scope>NUCLEOTIDE SEQUENCE [LARGE SCALE GENOMIC DNA]</scope>
    <source>
        <strain evidence="6">FAFU-HL-1</strain>
        <tissue evidence="6">Leaf</tissue>
    </source>
</reference>
<keyword evidence="7" id="KW-1185">Reference proteome</keyword>
<evidence type="ECO:0000256" key="1">
    <source>
        <dbReference type="ARBA" id="ARBA00022737"/>
    </source>
</evidence>
<accession>A0A835K0V0</accession>
<dbReference type="Pfam" id="PF18052">
    <property type="entry name" value="Rx_N"/>
    <property type="match status" value="1"/>
</dbReference>
<dbReference type="Proteomes" id="UP000657918">
    <property type="component" value="Unassembled WGS sequence"/>
</dbReference>
<dbReference type="InterPro" id="IPR038005">
    <property type="entry name" value="RX-like_CC"/>
</dbReference>
<feature type="domain" description="Disease resistance N-terminal" evidence="5">
    <location>
        <begin position="11"/>
        <end position="97"/>
    </location>
</feature>
<dbReference type="AlphaFoldDB" id="A0A835K0V0"/>